<dbReference type="PANTHER" id="PTHR20922:SF19">
    <property type="entry name" value="F24J5.3"/>
    <property type="match status" value="1"/>
</dbReference>
<dbReference type="GO" id="GO:0051087">
    <property type="term" value="F:protein-folding chaperone binding"/>
    <property type="evidence" value="ECO:0007669"/>
    <property type="project" value="TreeGrafter"/>
</dbReference>
<dbReference type="GO" id="GO:0030150">
    <property type="term" value="P:protein import into mitochondrial matrix"/>
    <property type="evidence" value="ECO:0007669"/>
    <property type="project" value="TreeGrafter"/>
</dbReference>
<evidence type="ECO:0000256" key="2">
    <source>
        <dbReference type="SAM" id="MobiDB-lite"/>
    </source>
</evidence>
<evidence type="ECO:0000256" key="1">
    <source>
        <dbReference type="PROSITE-ProRule" id="PRU00834"/>
    </source>
</evidence>
<dbReference type="GO" id="GO:0006457">
    <property type="term" value="P:protein folding"/>
    <property type="evidence" value="ECO:0007669"/>
    <property type="project" value="TreeGrafter"/>
</dbReference>
<keyword evidence="1" id="KW-0862">Zinc</keyword>
<dbReference type="InterPro" id="IPR024158">
    <property type="entry name" value="Mt_import_TIM15"/>
</dbReference>
<dbReference type="GO" id="GO:0050821">
    <property type="term" value="P:protein stabilization"/>
    <property type="evidence" value="ECO:0007669"/>
    <property type="project" value="TreeGrafter"/>
</dbReference>
<gene>
    <name evidence="4" type="ORF">MUK42_25257</name>
</gene>
<accession>A0A9E7ECQ8</accession>
<dbReference type="EMBL" id="CP097502">
    <property type="protein sequence ID" value="URD74495.1"/>
    <property type="molecule type" value="Genomic_DNA"/>
</dbReference>
<protein>
    <submittedName>
        <fullName evidence="4">DNL zinc finger</fullName>
    </submittedName>
</protein>
<dbReference type="GO" id="GO:0005739">
    <property type="term" value="C:mitochondrion"/>
    <property type="evidence" value="ECO:0007669"/>
    <property type="project" value="TreeGrafter"/>
</dbReference>
<dbReference type="PANTHER" id="PTHR20922">
    <property type="entry name" value="DNL-TYPE ZINC FINGER PROTEIN"/>
    <property type="match status" value="1"/>
</dbReference>
<dbReference type="Proteomes" id="UP001055439">
    <property type="component" value="Chromosome 1"/>
</dbReference>
<dbReference type="OrthoDB" id="512667at2759"/>
<evidence type="ECO:0000259" key="3">
    <source>
        <dbReference type="PROSITE" id="PS51501"/>
    </source>
</evidence>
<evidence type="ECO:0000313" key="4">
    <source>
        <dbReference type="EMBL" id="URD74495.1"/>
    </source>
</evidence>
<keyword evidence="1" id="KW-0863">Zinc-finger</keyword>
<dbReference type="AlphaFoldDB" id="A0A9E7ECQ8"/>
<keyword evidence="5" id="KW-1185">Reference proteome</keyword>
<dbReference type="InterPro" id="IPR007853">
    <property type="entry name" value="Znf_DNL-typ"/>
</dbReference>
<organism evidence="4 5">
    <name type="scientific">Musa troglodytarum</name>
    <name type="common">fe'i banana</name>
    <dbReference type="NCBI Taxonomy" id="320322"/>
    <lineage>
        <taxon>Eukaryota</taxon>
        <taxon>Viridiplantae</taxon>
        <taxon>Streptophyta</taxon>
        <taxon>Embryophyta</taxon>
        <taxon>Tracheophyta</taxon>
        <taxon>Spermatophyta</taxon>
        <taxon>Magnoliopsida</taxon>
        <taxon>Liliopsida</taxon>
        <taxon>Zingiberales</taxon>
        <taxon>Musaceae</taxon>
        <taxon>Musa</taxon>
    </lineage>
</organism>
<feature type="region of interest" description="Disordered" evidence="2">
    <location>
        <begin position="1"/>
        <end position="68"/>
    </location>
</feature>
<feature type="domain" description="DNL-type" evidence="3">
    <location>
        <begin position="177"/>
        <end position="245"/>
    </location>
</feature>
<keyword evidence="1" id="KW-0479">Metal-binding</keyword>
<dbReference type="GO" id="GO:0008270">
    <property type="term" value="F:zinc ion binding"/>
    <property type="evidence" value="ECO:0007669"/>
    <property type="project" value="UniProtKB-KW"/>
</dbReference>
<sequence>MWRRKKKDAEPVEPMEQLEKPAKAGGVRLNRALTQPAHGRVQRLNKTGPDRTSRHYPTGGRGTRRGEVGMGTVANRYCAPSSPCHPCYHRRPSLRHRANQPWAVPPAFTRLRLGLVRPTTRLFPLVCATGDGDGAAAESNPSSSFASPPVSSALPPDSYPLVSCCVVYLDITFDIKLPRRNLLVEFTCDPCGERTKRLINRVAYEKGTIFLQCGGCQVYHKFVDNLGLVVEYDLREETDADSDVT</sequence>
<name>A0A9E7ECQ8_9LILI</name>
<evidence type="ECO:0000313" key="5">
    <source>
        <dbReference type="Proteomes" id="UP001055439"/>
    </source>
</evidence>
<dbReference type="PROSITE" id="PS51501">
    <property type="entry name" value="ZF_DNL"/>
    <property type="match status" value="1"/>
</dbReference>
<reference evidence="4" key="1">
    <citation type="submission" date="2022-05" db="EMBL/GenBank/DDBJ databases">
        <title>The Musa troglodytarum L. genome provides insights into the mechanism of non-climacteric behaviour and enrichment of carotenoids.</title>
        <authorList>
            <person name="Wang J."/>
        </authorList>
    </citation>
    <scope>NUCLEOTIDE SEQUENCE</scope>
    <source>
        <tissue evidence="4">Leaf</tissue>
    </source>
</reference>
<dbReference type="Pfam" id="PF05180">
    <property type="entry name" value="zf-DNL"/>
    <property type="match status" value="1"/>
</dbReference>
<proteinExistence type="predicted"/>